<reference evidence="2" key="1">
    <citation type="submission" date="2015-09" db="EMBL/GenBank/DDBJ databases">
        <authorList>
            <person name="Sai Rama Sridatta P."/>
        </authorList>
    </citation>
    <scope>NUCLEOTIDE SEQUENCE [LARGE SCALE GENOMIC DNA]</scope>
</reference>
<sequence length="94" mass="10577">REGHLSGSCRALPSLGLFSIGTKLIISPPGWQFSTRVWVTWPIPSIDTGASPGVSFRTAIHEWTLCVPLTNSKTLKGRYFSMFNRRVFYLIIHI</sequence>
<dbReference type="Ensembl" id="ENSLCAT00010010901.1">
    <property type="protein sequence ID" value="ENSLCAP00010010669.1"/>
    <property type="gene ID" value="ENSLCAG00010005091.1"/>
</dbReference>
<dbReference type="InParanoid" id="A0A4W6CAS0"/>
<accession>A0A4W6CAS0</accession>
<dbReference type="AlphaFoldDB" id="A0A4W6CAS0"/>
<reference evidence="1" key="3">
    <citation type="submission" date="2025-09" db="UniProtKB">
        <authorList>
            <consortium name="Ensembl"/>
        </authorList>
    </citation>
    <scope>IDENTIFICATION</scope>
</reference>
<proteinExistence type="predicted"/>
<reference evidence="1" key="2">
    <citation type="submission" date="2025-08" db="UniProtKB">
        <authorList>
            <consortium name="Ensembl"/>
        </authorList>
    </citation>
    <scope>IDENTIFICATION</scope>
</reference>
<name>A0A4W6CAS0_LATCA</name>
<protein>
    <submittedName>
        <fullName evidence="1">Uncharacterized protein</fullName>
    </submittedName>
</protein>
<dbReference type="Proteomes" id="UP000314980">
    <property type="component" value="Unassembled WGS sequence"/>
</dbReference>
<evidence type="ECO:0000313" key="1">
    <source>
        <dbReference type="Ensembl" id="ENSLCAP00010010669.1"/>
    </source>
</evidence>
<organism evidence="1 2">
    <name type="scientific">Lates calcarifer</name>
    <name type="common">Barramundi</name>
    <name type="synonym">Holocentrus calcarifer</name>
    <dbReference type="NCBI Taxonomy" id="8187"/>
    <lineage>
        <taxon>Eukaryota</taxon>
        <taxon>Metazoa</taxon>
        <taxon>Chordata</taxon>
        <taxon>Craniata</taxon>
        <taxon>Vertebrata</taxon>
        <taxon>Euteleostomi</taxon>
        <taxon>Actinopterygii</taxon>
        <taxon>Neopterygii</taxon>
        <taxon>Teleostei</taxon>
        <taxon>Neoteleostei</taxon>
        <taxon>Acanthomorphata</taxon>
        <taxon>Carangaria</taxon>
        <taxon>Carangaria incertae sedis</taxon>
        <taxon>Centropomidae</taxon>
        <taxon>Lates</taxon>
    </lineage>
</organism>
<keyword evidence="2" id="KW-1185">Reference proteome</keyword>
<evidence type="ECO:0000313" key="2">
    <source>
        <dbReference type="Proteomes" id="UP000314980"/>
    </source>
</evidence>